<dbReference type="InterPro" id="IPR032821">
    <property type="entry name" value="PKS_assoc"/>
</dbReference>
<name>A0A8J2LRE7_9HEXA</name>
<dbReference type="GO" id="GO:0004312">
    <property type="term" value="F:fatty acid synthase activity"/>
    <property type="evidence" value="ECO:0007669"/>
    <property type="project" value="TreeGrafter"/>
</dbReference>
<dbReference type="InterPro" id="IPR050091">
    <property type="entry name" value="PKS_NRPS_Biosynth_Enz"/>
</dbReference>
<feature type="domain" description="Polyketide synthase C-terminal extension" evidence="10">
    <location>
        <begin position="25"/>
        <end position="134"/>
    </location>
</feature>
<evidence type="ECO:0000256" key="2">
    <source>
        <dbReference type="ARBA" id="ARBA00022516"/>
    </source>
</evidence>
<keyword evidence="8" id="KW-0511">Multifunctional enzyme</keyword>
<reference evidence="12" key="1">
    <citation type="submission" date="2021-06" db="EMBL/GenBank/DDBJ databases">
        <authorList>
            <person name="Hodson N. C."/>
            <person name="Mongue J. A."/>
            <person name="Jaron S. K."/>
        </authorList>
    </citation>
    <scope>NUCLEOTIDE SEQUENCE</scope>
</reference>
<dbReference type="GO" id="GO:0006633">
    <property type="term" value="P:fatty acid biosynthetic process"/>
    <property type="evidence" value="ECO:0007669"/>
    <property type="project" value="UniProtKB-KW"/>
</dbReference>
<gene>
    <name evidence="12" type="ORF">AFUS01_LOCUS46560</name>
</gene>
<keyword evidence="3" id="KW-0276">Fatty acid metabolism</keyword>
<dbReference type="Pfam" id="PF16197">
    <property type="entry name" value="KAsynt_C_assoc"/>
    <property type="match status" value="1"/>
</dbReference>
<evidence type="ECO:0000256" key="3">
    <source>
        <dbReference type="ARBA" id="ARBA00022832"/>
    </source>
</evidence>
<keyword evidence="5" id="KW-0560">Oxidoreductase</keyword>
<accession>A0A8J2LRE7</accession>
<keyword evidence="1" id="KW-0596">Phosphopantetheine</keyword>
<dbReference type="InterPro" id="IPR014043">
    <property type="entry name" value="Acyl_transferase_dom"/>
</dbReference>
<proteinExistence type="predicted"/>
<evidence type="ECO:0000313" key="13">
    <source>
        <dbReference type="Proteomes" id="UP000708208"/>
    </source>
</evidence>
<dbReference type="EMBL" id="CAJVCH010571412">
    <property type="protein sequence ID" value="CAG7837444.1"/>
    <property type="molecule type" value="Genomic_DNA"/>
</dbReference>
<dbReference type="InterPro" id="IPR049391">
    <property type="entry name" value="FAS_pseudo-KR"/>
</dbReference>
<keyword evidence="7" id="KW-0275">Fatty acid biosynthesis</keyword>
<evidence type="ECO:0000259" key="9">
    <source>
        <dbReference type="Pfam" id="PF00698"/>
    </source>
</evidence>
<dbReference type="PANTHER" id="PTHR43775">
    <property type="entry name" value="FATTY ACID SYNTHASE"/>
    <property type="match status" value="1"/>
</dbReference>
<keyword evidence="13" id="KW-1185">Reference proteome</keyword>
<dbReference type="Pfam" id="PF21149">
    <property type="entry name" value="FAS_pseudo-KR"/>
    <property type="match status" value="1"/>
</dbReference>
<feature type="domain" description="Fatty acid synthase pseudo-KR" evidence="11">
    <location>
        <begin position="621"/>
        <end position="707"/>
    </location>
</feature>
<keyword evidence="4" id="KW-0521">NADP</keyword>
<evidence type="ECO:0000256" key="5">
    <source>
        <dbReference type="ARBA" id="ARBA00023002"/>
    </source>
</evidence>
<dbReference type="GO" id="GO:0016491">
    <property type="term" value="F:oxidoreductase activity"/>
    <property type="evidence" value="ECO:0007669"/>
    <property type="project" value="UniProtKB-KW"/>
</dbReference>
<dbReference type="Proteomes" id="UP000708208">
    <property type="component" value="Unassembled WGS sequence"/>
</dbReference>
<keyword evidence="2" id="KW-0444">Lipid biosynthesis</keyword>
<dbReference type="Pfam" id="PF00698">
    <property type="entry name" value="Acyl_transf_1"/>
    <property type="match status" value="1"/>
</dbReference>
<sequence>MAGLAKILLSHRFGLLPANLHFKHPNQDIPGLLDGRLKVVTENTPFSGRYAALSSFGFGGTNVHILLKLTPKELPMFHKPRIPILLLASGRTSEAVEYHLNQIRYHGENLNLIALTHATFKTNISRHPYRGYGILSESEPEIQIHNCLNHARRPIWFIFTGLGSQWVGMSKDMMSFKTFHDSILKSSQILLENGFDLLKVLETEDTEILENLKNSIVSITSIQIALVDLLTTGYIWLVWKAFSKQQGVNFEELPVVLENLRFERSTVLNYNAPVSFIVSILLDNGEFEVLENSGAVCRGSIRMMEGNYDLEVFKLGSKQLQKDAYLDKQSFYKDLRLRGYEYSEVFQGVSSIGTNGDWAEVNWNENWVTFLDAILQTGIVRSTRRGLYLPIRLEKVTIDPARVKNVVTENSASIQIQYSNNLEVTQCPGVEFRGMKVSLAARRSLSSNAIFTEHLFKPYVEQPGRLTSVHEVIEFFVGIAIDNTFGREFTLTEMLTESCQTIFTIVTNLCPPKFSSPDLRLVPMSQEVIQSQIRSKIITLEELQELKFSNLIFTDTDKGLNVGMIQNCGFLIYKGEVPTTGNEDLVLVSQKQTQQGMYALFRKVPNTSLKQTFISMDAGAFAWLKDFKYALKSRTHQNERIILTSKVTSGILGLVKCLIAEHGYENVRCVYSIDDKDFNFEDASEQLKFDLVFNVRKNNEWGCYGNFAIPNETLTKPRPTTEAYADALVTGDLSSAFFTKNFIEKGVKNDETSWLMYFMMLHMTLADPGIFEKELNELSSFDDKLLFTAKKLAEVYVNFEIQEIMCMAISFAGRLKIGYSYEPTNKVRSRTVLIKTLRGGFDKSLGNDYGLPEYCSNKVEVIEVDGHHHCFHENPLELGIPSMILTLMR</sequence>
<evidence type="ECO:0000256" key="6">
    <source>
        <dbReference type="ARBA" id="ARBA00023098"/>
    </source>
</evidence>
<evidence type="ECO:0000256" key="7">
    <source>
        <dbReference type="ARBA" id="ARBA00023160"/>
    </source>
</evidence>
<protein>
    <submittedName>
        <fullName evidence="12">Uncharacterized protein</fullName>
    </submittedName>
</protein>
<dbReference type="AlphaFoldDB" id="A0A8J2LRE7"/>
<evidence type="ECO:0000313" key="12">
    <source>
        <dbReference type="EMBL" id="CAG7837444.1"/>
    </source>
</evidence>
<evidence type="ECO:0000256" key="4">
    <source>
        <dbReference type="ARBA" id="ARBA00022857"/>
    </source>
</evidence>
<dbReference type="OrthoDB" id="6432380at2759"/>
<evidence type="ECO:0000259" key="10">
    <source>
        <dbReference type="Pfam" id="PF16197"/>
    </source>
</evidence>
<dbReference type="PANTHER" id="PTHR43775:SF7">
    <property type="entry name" value="FATTY ACID SYNTHASE"/>
    <property type="match status" value="1"/>
</dbReference>
<evidence type="ECO:0000259" key="11">
    <source>
        <dbReference type="Pfam" id="PF21149"/>
    </source>
</evidence>
<evidence type="ECO:0000256" key="1">
    <source>
        <dbReference type="ARBA" id="ARBA00022450"/>
    </source>
</evidence>
<feature type="domain" description="Malonyl-CoA:ACP transacylase (MAT)" evidence="9">
    <location>
        <begin position="156"/>
        <end position="231"/>
    </location>
</feature>
<comment type="caution">
    <text evidence="12">The sequence shown here is derived from an EMBL/GenBank/DDBJ whole genome shotgun (WGS) entry which is preliminary data.</text>
</comment>
<organism evidence="12 13">
    <name type="scientific">Allacma fusca</name>
    <dbReference type="NCBI Taxonomy" id="39272"/>
    <lineage>
        <taxon>Eukaryota</taxon>
        <taxon>Metazoa</taxon>
        <taxon>Ecdysozoa</taxon>
        <taxon>Arthropoda</taxon>
        <taxon>Hexapoda</taxon>
        <taxon>Collembola</taxon>
        <taxon>Symphypleona</taxon>
        <taxon>Sminthuridae</taxon>
        <taxon>Allacma</taxon>
    </lineage>
</organism>
<evidence type="ECO:0000256" key="8">
    <source>
        <dbReference type="ARBA" id="ARBA00023268"/>
    </source>
</evidence>
<keyword evidence="6" id="KW-0443">Lipid metabolism</keyword>